<dbReference type="CDD" id="cd01392">
    <property type="entry name" value="HTH_LacI"/>
    <property type="match status" value="1"/>
</dbReference>
<evidence type="ECO:0000313" key="5">
    <source>
        <dbReference type="EMBL" id="MEE6146765.1"/>
    </source>
</evidence>
<dbReference type="Gene3D" id="3.40.50.2300">
    <property type="match status" value="2"/>
</dbReference>
<gene>
    <name evidence="5" type="ORF">VXJ25_01960</name>
</gene>
<dbReference type="InterPro" id="IPR028082">
    <property type="entry name" value="Peripla_BP_I"/>
</dbReference>
<dbReference type="Gene3D" id="1.10.260.40">
    <property type="entry name" value="lambda repressor-like DNA-binding domains"/>
    <property type="match status" value="1"/>
</dbReference>
<dbReference type="Pfam" id="PF00356">
    <property type="entry name" value="LacI"/>
    <property type="match status" value="1"/>
</dbReference>
<keyword evidence="6" id="KW-1185">Reference proteome</keyword>
<evidence type="ECO:0000313" key="6">
    <source>
        <dbReference type="Proteomes" id="UP001332931"/>
    </source>
</evidence>
<accession>A0ABU7R840</accession>
<keyword evidence="1" id="KW-0805">Transcription regulation</keyword>
<dbReference type="SUPFAM" id="SSF47413">
    <property type="entry name" value="lambda repressor-like DNA-binding domains"/>
    <property type="match status" value="1"/>
</dbReference>
<dbReference type="InterPro" id="IPR046335">
    <property type="entry name" value="LacI/GalR-like_sensor"/>
</dbReference>
<reference evidence="5 6" key="1">
    <citation type="submission" date="2024-01" db="EMBL/GenBank/DDBJ databases">
        <title>Description of Olsenella sp. nov., isolated from pig feces.</title>
        <authorList>
            <person name="Chang Y.-H."/>
        </authorList>
    </citation>
    <scope>NUCLEOTIDE SEQUENCE [LARGE SCALE GENOMIC DNA]</scope>
    <source>
        <strain evidence="5 6">YH-ols2223</strain>
    </source>
</reference>
<dbReference type="SUPFAM" id="SSF53822">
    <property type="entry name" value="Periplasmic binding protein-like I"/>
    <property type="match status" value="1"/>
</dbReference>
<dbReference type="CDD" id="cd01542">
    <property type="entry name" value="PBP1_TreR-like"/>
    <property type="match status" value="1"/>
</dbReference>
<dbReference type="Proteomes" id="UP001332931">
    <property type="component" value="Unassembled WGS sequence"/>
</dbReference>
<keyword evidence="2 5" id="KW-0238">DNA-binding</keyword>
<proteinExistence type="predicted"/>
<dbReference type="GO" id="GO:0003677">
    <property type="term" value="F:DNA binding"/>
    <property type="evidence" value="ECO:0007669"/>
    <property type="project" value="UniProtKB-KW"/>
</dbReference>
<dbReference type="InterPro" id="IPR000843">
    <property type="entry name" value="HTH_LacI"/>
</dbReference>
<evidence type="ECO:0000256" key="2">
    <source>
        <dbReference type="ARBA" id="ARBA00023125"/>
    </source>
</evidence>
<dbReference type="Pfam" id="PF13377">
    <property type="entry name" value="Peripla_BP_3"/>
    <property type="match status" value="1"/>
</dbReference>
<comment type="caution">
    <text evidence="5">The sequence shown here is derived from an EMBL/GenBank/DDBJ whole genome shotgun (WGS) entry which is preliminary data.</text>
</comment>
<dbReference type="RefSeq" id="WP_330957533.1">
    <property type="nucleotide sequence ID" value="NZ_JAZGJQ010000002.1"/>
</dbReference>
<protein>
    <submittedName>
        <fullName evidence="5">LacI family DNA-binding transcriptional regulator</fullName>
    </submittedName>
</protein>
<dbReference type="PANTHER" id="PTHR30146">
    <property type="entry name" value="LACI-RELATED TRANSCRIPTIONAL REPRESSOR"/>
    <property type="match status" value="1"/>
</dbReference>
<evidence type="ECO:0000256" key="3">
    <source>
        <dbReference type="ARBA" id="ARBA00023163"/>
    </source>
</evidence>
<dbReference type="PROSITE" id="PS50932">
    <property type="entry name" value="HTH_LACI_2"/>
    <property type="match status" value="1"/>
</dbReference>
<sequence>MDINTIAAMAGVSRATVSRFLNDGYVSDEKRRRIAEVIEETGYVPSRQAQTLRTGKTGVVGVIIPKINSASISRMVTGLSDVLEKARYQILLANTANEAMSEVDYLKLFADGGSVDGIILVATVLTPEHLRTLGALSLPHVVLGQRVEGHRCVYHDDFHAVRDITLHALANGSRPAYLGVMEEDVAAGHDRHEGFLSACAERGATPLGEELPRSEFTIEGGYLACERLIDAHPEVDTVVCATDRIAAGAMACLREYGREVPADVQVTGLGDSDIAQVMTPTLTTLHYHFRTSGAEAARMLLDAMGKAEDRAQRVCMSYEIFSRNSTRRKA</sequence>
<dbReference type="EMBL" id="JAZGJQ010000002">
    <property type="protein sequence ID" value="MEE6146765.1"/>
    <property type="molecule type" value="Genomic_DNA"/>
</dbReference>
<feature type="domain" description="HTH lacI-type" evidence="4">
    <location>
        <begin position="1"/>
        <end position="54"/>
    </location>
</feature>
<keyword evidence="3" id="KW-0804">Transcription</keyword>
<evidence type="ECO:0000256" key="1">
    <source>
        <dbReference type="ARBA" id="ARBA00023015"/>
    </source>
</evidence>
<organism evidence="5 6">
    <name type="scientific">Olsenella absiana</name>
    <dbReference type="NCBI Taxonomy" id="3115222"/>
    <lineage>
        <taxon>Bacteria</taxon>
        <taxon>Bacillati</taxon>
        <taxon>Actinomycetota</taxon>
        <taxon>Coriobacteriia</taxon>
        <taxon>Coriobacteriales</taxon>
        <taxon>Atopobiaceae</taxon>
        <taxon>Olsenella</taxon>
    </lineage>
</organism>
<dbReference type="SMART" id="SM00354">
    <property type="entry name" value="HTH_LACI"/>
    <property type="match status" value="1"/>
</dbReference>
<dbReference type="PANTHER" id="PTHR30146:SF109">
    <property type="entry name" value="HTH-TYPE TRANSCRIPTIONAL REGULATOR GALS"/>
    <property type="match status" value="1"/>
</dbReference>
<name>A0ABU7R840_9ACTN</name>
<evidence type="ECO:0000259" key="4">
    <source>
        <dbReference type="PROSITE" id="PS50932"/>
    </source>
</evidence>
<dbReference type="InterPro" id="IPR010982">
    <property type="entry name" value="Lambda_DNA-bd_dom_sf"/>
</dbReference>